<evidence type="ECO:0000256" key="8">
    <source>
        <dbReference type="ARBA" id="ARBA00023306"/>
    </source>
</evidence>
<dbReference type="Gene3D" id="3.40.50.2000">
    <property type="entry name" value="Glycogen Phosphorylase B"/>
    <property type="match status" value="2"/>
</dbReference>
<dbReference type="EC" id="2.4.1.227" evidence="10"/>
<comment type="caution">
    <text evidence="10">Lacks conserved residue(s) required for the propagation of feature annotation.</text>
</comment>
<sequence>MKRKIVLTGGGSAGHVTPNLVLIQRLLEEGWEIHYIGSKHGIERQLVGGLDAVQYHSVSTGKLRRYWSWENVSDFFKLTLGILQAIFLMLRIKPDAMFSLGGFVAVPVVIGARYKRVPILIFEPDLYPGLANRISSRFARVIGTTFAGTSQIYWINDNRTMHIGPILREELKLGSRARGIQRRGFDDDKPIVLIMGGSQGAERINRIVREALPELLMSYQVVHICGVGKMDPSYDRFSGYIQLEYAHAELPDLMAMADMVVSRAGSNAIHEWLHLRKPMLLIPHVIGGARTGQLLNAHHFQNAGYAELLYEEELTKAAFLSAVDAVYRDRKLYSARMSRHETDGAAEKVMRLIDKEARSQKAGATI</sequence>
<accession>A0A229NUQ3</accession>
<dbReference type="GO" id="GO:0008360">
    <property type="term" value="P:regulation of cell shape"/>
    <property type="evidence" value="ECO:0007669"/>
    <property type="project" value="UniProtKB-KW"/>
</dbReference>
<dbReference type="InterPro" id="IPR004276">
    <property type="entry name" value="GlycoTrans_28_N"/>
</dbReference>
<evidence type="ECO:0000256" key="1">
    <source>
        <dbReference type="ARBA" id="ARBA00022475"/>
    </source>
</evidence>
<organism evidence="13 14">
    <name type="scientific">Paenibacillus herberti</name>
    <dbReference type="NCBI Taxonomy" id="1619309"/>
    <lineage>
        <taxon>Bacteria</taxon>
        <taxon>Bacillati</taxon>
        <taxon>Bacillota</taxon>
        <taxon>Bacilli</taxon>
        <taxon>Bacillales</taxon>
        <taxon>Paenibacillaceae</taxon>
        <taxon>Paenibacillus</taxon>
    </lineage>
</organism>
<protein>
    <recommendedName>
        <fullName evidence="10">UDP-N-acetylglucosamine--N-acetylmuramyl-(pentapeptide) pyrophosphoryl-undecaprenol N-acetylglucosamine transferase</fullName>
        <ecNumber evidence="10">2.4.1.227</ecNumber>
    </recommendedName>
    <alternativeName>
        <fullName evidence="10">Undecaprenyl-PP-MurNAc-pentapeptide-UDPGlcNAc GlcNAc transferase</fullName>
    </alternativeName>
</protein>
<dbReference type="HAMAP" id="MF_00033">
    <property type="entry name" value="MurG"/>
    <property type="match status" value="1"/>
</dbReference>
<keyword evidence="14" id="KW-1185">Reference proteome</keyword>
<evidence type="ECO:0000256" key="10">
    <source>
        <dbReference type="HAMAP-Rule" id="MF_00033"/>
    </source>
</evidence>
<dbReference type="Proteomes" id="UP000215145">
    <property type="component" value="Unassembled WGS sequence"/>
</dbReference>
<dbReference type="Pfam" id="PF03033">
    <property type="entry name" value="Glyco_transf_28"/>
    <property type="match status" value="1"/>
</dbReference>
<dbReference type="OrthoDB" id="9808936at2"/>
<comment type="caution">
    <text evidence="13">The sequence shown here is derived from an EMBL/GenBank/DDBJ whole genome shotgun (WGS) entry which is preliminary data.</text>
</comment>
<dbReference type="SUPFAM" id="SSF53756">
    <property type="entry name" value="UDP-Glycosyltransferase/glycogen phosphorylase"/>
    <property type="match status" value="1"/>
</dbReference>
<evidence type="ECO:0000256" key="6">
    <source>
        <dbReference type="ARBA" id="ARBA00022984"/>
    </source>
</evidence>
<comment type="catalytic activity">
    <reaction evidence="10">
        <text>di-trans,octa-cis-undecaprenyl diphospho-N-acetyl-alpha-D-muramoyl-L-alanyl-D-glutamyl-meso-2,6-diaminopimeloyl-D-alanyl-D-alanine + UDP-N-acetyl-alpha-D-glucosamine = di-trans,octa-cis-undecaprenyl diphospho-[N-acetyl-alpha-D-glucosaminyl-(1-&gt;4)]-N-acetyl-alpha-D-muramoyl-L-alanyl-D-glutamyl-meso-2,6-diaminopimeloyl-D-alanyl-D-alanine + UDP + H(+)</text>
        <dbReference type="Rhea" id="RHEA:31227"/>
        <dbReference type="ChEBI" id="CHEBI:15378"/>
        <dbReference type="ChEBI" id="CHEBI:57705"/>
        <dbReference type="ChEBI" id="CHEBI:58223"/>
        <dbReference type="ChEBI" id="CHEBI:61387"/>
        <dbReference type="ChEBI" id="CHEBI:61388"/>
        <dbReference type="EC" id="2.4.1.227"/>
    </reaction>
</comment>
<dbReference type="CDD" id="cd03785">
    <property type="entry name" value="GT28_MurG"/>
    <property type="match status" value="1"/>
</dbReference>
<gene>
    <name evidence="10" type="primary">murG</name>
    <name evidence="13" type="ORF">CGZ75_21690</name>
</gene>
<dbReference type="GO" id="GO:0051991">
    <property type="term" value="F:UDP-N-acetyl-D-glucosamine:N-acetylmuramoyl-L-alanyl-D-glutamyl-meso-2,6-diaminopimelyl-D-alanyl-D-alanine-diphosphoundecaprenol 4-beta-N-acetylglucosaminlytransferase activity"/>
    <property type="evidence" value="ECO:0007669"/>
    <property type="project" value="RHEA"/>
</dbReference>
<comment type="similarity">
    <text evidence="10">Belongs to the glycosyltransferase 28 family. MurG subfamily.</text>
</comment>
<evidence type="ECO:0000256" key="4">
    <source>
        <dbReference type="ARBA" id="ARBA00022679"/>
    </source>
</evidence>
<keyword evidence="4 10" id="KW-0808">Transferase</keyword>
<evidence type="ECO:0000256" key="7">
    <source>
        <dbReference type="ARBA" id="ARBA00023136"/>
    </source>
</evidence>
<evidence type="ECO:0000256" key="3">
    <source>
        <dbReference type="ARBA" id="ARBA00022676"/>
    </source>
</evidence>
<keyword evidence="9 10" id="KW-0961">Cell wall biogenesis/degradation</keyword>
<comment type="pathway">
    <text evidence="10">Cell wall biogenesis; peptidoglycan biosynthesis.</text>
</comment>
<keyword evidence="3 10" id="KW-0328">Glycosyltransferase</keyword>
<reference evidence="13 14" key="1">
    <citation type="submission" date="2017-07" db="EMBL/GenBank/DDBJ databases">
        <title>Paenibacillus herberti R33 genome sequencing and assembly.</title>
        <authorList>
            <person name="Su W."/>
        </authorList>
    </citation>
    <scope>NUCLEOTIDE SEQUENCE [LARGE SCALE GENOMIC DNA]</scope>
    <source>
        <strain evidence="13 14">R33</strain>
    </source>
</reference>
<evidence type="ECO:0000259" key="12">
    <source>
        <dbReference type="Pfam" id="PF04101"/>
    </source>
</evidence>
<name>A0A229NUQ3_9BACL</name>
<proteinExistence type="inferred from homology"/>
<evidence type="ECO:0000313" key="14">
    <source>
        <dbReference type="Proteomes" id="UP000215145"/>
    </source>
</evidence>
<keyword evidence="7 10" id="KW-0472">Membrane</keyword>
<evidence type="ECO:0000256" key="9">
    <source>
        <dbReference type="ARBA" id="ARBA00023316"/>
    </source>
</evidence>
<dbReference type="UniPathway" id="UPA00219"/>
<keyword evidence="1 10" id="KW-1003">Cell membrane</keyword>
<evidence type="ECO:0000259" key="11">
    <source>
        <dbReference type="Pfam" id="PF03033"/>
    </source>
</evidence>
<comment type="subcellular location">
    <subcellularLocation>
        <location evidence="10">Cell membrane</location>
        <topology evidence="10">Peripheral membrane protein</topology>
        <orientation evidence="10">Cytoplasmic side</orientation>
    </subcellularLocation>
</comment>
<keyword evidence="8 10" id="KW-0131">Cell cycle</keyword>
<dbReference type="GO" id="GO:0051301">
    <property type="term" value="P:cell division"/>
    <property type="evidence" value="ECO:0007669"/>
    <property type="project" value="UniProtKB-KW"/>
</dbReference>
<dbReference type="GO" id="GO:0005975">
    <property type="term" value="P:carbohydrate metabolic process"/>
    <property type="evidence" value="ECO:0007669"/>
    <property type="project" value="InterPro"/>
</dbReference>
<evidence type="ECO:0000313" key="13">
    <source>
        <dbReference type="EMBL" id="OXM13637.1"/>
    </source>
</evidence>
<dbReference type="PANTHER" id="PTHR21015:SF27">
    <property type="entry name" value="UDP-N-ACETYLGLUCOSAMINE--N-ACETYLMURAMYL-(PENTAPEPTIDE) PYROPHOSPHORYL-UNDECAPRENOL N-ACETYLGLUCOSAMINE TRANSFERASE"/>
    <property type="match status" value="1"/>
</dbReference>
<dbReference type="NCBIfam" id="NF009102">
    <property type="entry name" value="PRK12446.1"/>
    <property type="match status" value="1"/>
</dbReference>
<dbReference type="AlphaFoldDB" id="A0A229NUQ3"/>
<feature type="binding site" evidence="10">
    <location>
        <position position="198"/>
    </location>
    <ligand>
        <name>UDP-N-acetyl-alpha-D-glucosamine</name>
        <dbReference type="ChEBI" id="CHEBI:57705"/>
    </ligand>
</feature>
<comment type="function">
    <text evidence="10">Cell wall formation. Catalyzes the transfer of a GlcNAc subunit on undecaprenyl-pyrophosphoryl-MurNAc-pentapeptide (lipid intermediate I) to form undecaprenyl-pyrophosphoryl-MurNAc-(pentapeptide)GlcNAc (lipid intermediate II).</text>
</comment>
<evidence type="ECO:0000256" key="5">
    <source>
        <dbReference type="ARBA" id="ARBA00022960"/>
    </source>
</evidence>
<dbReference type="RefSeq" id="WP_089526341.1">
    <property type="nucleotide sequence ID" value="NZ_NMUQ01000003.1"/>
</dbReference>
<feature type="binding site" evidence="10">
    <location>
        <position position="168"/>
    </location>
    <ligand>
        <name>UDP-N-acetyl-alpha-D-glucosamine</name>
        <dbReference type="ChEBI" id="CHEBI:57705"/>
    </ligand>
</feature>
<evidence type="ECO:0000256" key="2">
    <source>
        <dbReference type="ARBA" id="ARBA00022618"/>
    </source>
</evidence>
<dbReference type="InterPro" id="IPR007235">
    <property type="entry name" value="Glyco_trans_28_C"/>
</dbReference>
<dbReference type="GO" id="GO:0071555">
    <property type="term" value="P:cell wall organization"/>
    <property type="evidence" value="ECO:0007669"/>
    <property type="project" value="UniProtKB-KW"/>
</dbReference>
<keyword evidence="6 10" id="KW-0573">Peptidoglycan synthesis</keyword>
<dbReference type="PANTHER" id="PTHR21015">
    <property type="entry name" value="UDP-N-ACETYLGLUCOSAMINE--N-ACETYLMURAMYL-(PENTAPEPTIDE) PYROPHOSPHORYL-UNDECAPRENOL N-ACETYLGLUCOSAMINE TRANSFERASE 1"/>
    <property type="match status" value="1"/>
</dbReference>
<dbReference type="GO" id="GO:0005886">
    <property type="term" value="C:plasma membrane"/>
    <property type="evidence" value="ECO:0007669"/>
    <property type="project" value="UniProtKB-SubCell"/>
</dbReference>
<keyword evidence="2 10" id="KW-0132">Cell division</keyword>
<dbReference type="Pfam" id="PF04101">
    <property type="entry name" value="Glyco_tran_28_C"/>
    <property type="match status" value="1"/>
</dbReference>
<dbReference type="InterPro" id="IPR006009">
    <property type="entry name" value="GlcNAc_MurG"/>
</dbReference>
<keyword evidence="5 10" id="KW-0133">Cell shape</keyword>
<dbReference type="GO" id="GO:0009252">
    <property type="term" value="P:peptidoglycan biosynthetic process"/>
    <property type="evidence" value="ECO:0007669"/>
    <property type="project" value="UniProtKB-UniRule"/>
</dbReference>
<dbReference type="GO" id="GO:0050511">
    <property type="term" value="F:undecaprenyldiphospho-muramoylpentapeptide beta-N-acetylglucosaminyltransferase activity"/>
    <property type="evidence" value="ECO:0007669"/>
    <property type="project" value="UniProtKB-UniRule"/>
</dbReference>
<feature type="binding site" evidence="10">
    <location>
        <position position="293"/>
    </location>
    <ligand>
        <name>UDP-N-acetyl-alpha-D-glucosamine</name>
        <dbReference type="ChEBI" id="CHEBI:57705"/>
    </ligand>
</feature>
<feature type="binding site" evidence="10">
    <location>
        <begin position="12"/>
        <end position="14"/>
    </location>
    <ligand>
        <name>UDP-N-acetyl-alpha-D-glucosamine</name>
        <dbReference type="ChEBI" id="CHEBI:57705"/>
    </ligand>
</feature>
<feature type="domain" description="Glycosyltransferase family 28 N-terminal" evidence="11">
    <location>
        <begin position="5"/>
        <end position="141"/>
    </location>
</feature>
<dbReference type="EMBL" id="NMUQ01000003">
    <property type="protein sequence ID" value="OXM13637.1"/>
    <property type="molecule type" value="Genomic_DNA"/>
</dbReference>
<feature type="domain" description="Glycosyl transferase family 28 C-terminal" evidence="12">
    <location>
        <begin position="191"/>
        <end position="341"/>
    </location>
</feature>